<dbReference type="SUPFAM" id="SSF103473">
    <property type="entry name" value="MFS general substrate transporter"/>
    <property type="match status" value="1"/>
</dbReference>
<dbReference type="PANTHER" id="PTHR11662:SF399">
    <property type="entry name" value="FI19708P1-RELATED"/>
    <property type="match status" value="1"/>
</dbReference>
<evidence type="ECO:0000256" key="3">
    <source>
        <dbReference type="ARBA" id="ARBA00022989"/>
    </source>
</evidence>
<dbReference type="EMBL" id="JWZT01001618">
    <property type="protein sequence ID" value="KII71769.1"/>
    <property type="molecule type" value="Genomic_DNA"/>
</dbReference>
<evidence type="ECO:0000256" key="5">
    <source>
        <dbReference type="SAM" id="Phobius"/>
    </source>
</evidence>
<dbReference type="OrthoDB" id="2985014at2759"/>
<comment type="subcellular location">
    <subcellularLocation>
        <location evidence="1">Membrane</location>
        <topology evidence="1">Multi-pass membrane protein</topology>
    </subcellularLocation>
</comment>
<dbReference type="AlphaFoldDB" id="A0A0C2J1N0"/>
<dbReference type="InterPro" id="IPR020846">
    <property type="entry name" value="MFS_dom"/>
</dbReference>
<feature type="transmembrane region" description="Helical" evidence="5">
    <location>
        <begin position="32"/>
        <end position="53"/>
    </location>
</feature>
<dbReference type="PANTHER" id="PTHR11662">
    <property type="entry name" value="SOLUTE CARRIER FAMILY 17"/>
    <property type="match status" value="1"/>
</dbReference>
<comment type="caution">
    <text evidence="7">The sequence shown here is derived from an EMBL/GenBank/DDBJ whole genome shotgun (WGS) entry which is preliminary data.</text>
</comment>
<evidence type="ECO:0000256" key="1">
    <source>
        <dbReference type="ARBA" id="ARBA00004141"/>
    </source>
</evidence>
<feature type="transmembrane region" description="Helical" evidence="5">
    <location>
        <begin position="6"/>
        <end position="25"/>
    </location>
</feature>
<evidence type="ECO:0000259" key="6">
    <source>
        <dbReference type="PROSITE" id="PS50850"/>
    </source>
</evidence>
<evidence type="ECO:0000256" key="2">
    <source>
        <dbReference type="ARBA" id="ARBA00022692"/>
    </source>
</evidence>
<proteinExistence type="predicted"/>
<reference evidence="7 8" key="1">
    <citation type="journal article" date="2014" name="Genome Biol. Evol.">
        <title>The genome of the myxosporean Thelohanellus kitauei shows adaptations to nutrient acquisition within its fish host.</title>
        <authorList>
            <person name="Yang Y."/>
            <person name="Xiong J."/>
            <person name="Zhou Z."/>
            <person name="Huo F."/>
            <person name="Miao W."/>
            <person name="Ran C."/>
            <person name="Liu Y."/>
            <person name="Zhang J."/>
            <person name="Feng J."/>
            <person name="Wang M."/>
            <person name="Wang M."/>
            <person name="Wang L."/>
            <person name="Yao B."/>
        </authorList>
    </citation>
    <scope>NUCLEOTIDE SEQUENCE [LARGE SCALE GENOMIC DNA]</scope>
    <source>
        <strain evidence="7">Wuqing</strain>
    </source>
</reference>
<dbReference type="GO" id="GO:0022857">
    <property type="term" value="F:transmembrane transporter activity"/>
    <property type="evidence" value="ECO:0007669"/>
    <property type="project" value="InterPro"/>
</dbReference>
<sequence>MQNYVFLAYNLGYMIGHVPGALLSITFCYCRVMIFFLAASTILTIVSVFAAHYQWFFFVIRSLIGLVNGPLYPIVHETIAGHSPPSERTFLALFTHIGNLVSLALIHPIGGLFIDNFINCWKYVFI</sequence>
<dbReference type="GO" id="GO:0016020">
    <property type="term" value="C:membrane"/>
    <property type="evidence" value="ECO:0007669"/>
    <property type="project" value="UniProtKB-SubCell"/>
</dbReference>
<evidence type="ECO:0000256" key="4">
    <source>
        <dbReference type="ARBA" id="ARBA00023136"/>
    </source>
</evidence>
<keyword evidence="8" id="KW-1185">Reference proteome</keyword>
<dbReference type="PROSITE" id="PS50850">
    <property type="entry name" value="MFS"/>
    <property type="match status" value="1"/>
</dbReference>
<keyword evidence="4 5" id="KW-0472">Membrane</keyword>
<gene>
    <name evidence="7" type="ORF">RF11_12427</name>
</gene>
<dbReference type="Gene3D" id="1.20.1250.20">
    <property type="entry name" value="MFS general substrate transporter like domains"/>
    <property type="match status" value="1"/>
</dbReference>
<feature type="domain" description="Major facilitator superfamily (MFS) profile" evidence="6">
    <location>
        <begin position="1"/>
        <end position="126"/>
    </location>
</feature>
<feature type="transmembrane region" description="Helical" evidence="5">
    <location>
        <begin position="90"/>
        <end position="114"/>
    </location>
</feature>
<dbReference type="InterPro" id="IPR036259">
    <property type="entry name" value="MFS_trans_sf"/>
</dbReference>
<dbReference type="InterPro" id="IPR011701">
    <property type="entry name" value="MFS"/>
</dbReference>
<keyword evidence="3 5" id="KW-1133">Transmembrane helix</keyword>
<dbReference type="Proteomes" id="UP000031668">
    <property type="component" value="Unassembled WGS sequence"/>
</dbReference>
<organism evidence="7 8">
    <name type="scientific">Thelohanellus kitauei</name>
    <name type="common">Myxosporean</name>
    <dbReference type="NCBI Taxonomy" id="669202"/>
    <lineage>
        <taxon>Eukaryota</taxon>
        <taxon>Metazoa</taxon>
        <taxon>Cnidaria</taxon>
        <taxon>Myxozoa</taxon>
        <taxon>Myxosporea</taxon>
        <taxon>Bivalvulida</taxon>
        <taxon>Platysporina</taxon>
        <taxon>Myxobolidae</taxon>
        <taxon>Thelohanellus</taxon>
    </lineage>
</organism>
<name>A0A0C2J1N0_THEKT</name>
<protein>
    <submittedName>
        <fullName evidence="7">Vesicular glutamate transporter 1</fullName>
    </submittedName>
</protein>
<evidence type="ECO:0000313" key="7">
    <source>
        <dbReference type="EMBL" id="KII71769.1"/>
    </source>
</evidence>
<keyword evidence="2 5" id="KW-0812">Transmembrane</keyword>
<accession>A0A0C2J1N0</accession>
<dbReference type="Pfam" id="PF07690">
    <property type="entry name" value="MFS_1"/>
    <property type="match status" value="1"/>
</dbReference>
<dbReference type="InterPro" id="IPR050382">
    <property type="entry name" value="MFS_Na/Anion_cotransporter"/>
</dbReference>
<evidence type="ECO:0000313" key="8">
    <source>
        <dbReference type="Proteomes" id="UP000031668"/>
    </source>
</evidence>